<gene>
    <name evidence="2" type="ORF">AVDCRST_MAG05-4160</name>
</gene>
<proteinExistence type="predicted"/>
<organism evidence="2">
    <name type="scientific">uncultured Rubrobacteraceae bacterium</name>
    <dbReference type="NCBI Taxonomy" id="349277"/>
    <lineage>
        <taxon>Bacteria</taxon>
        <taxon>Bacillati</taxon>
        <taxon>Actinomycetota</taxon>
        <taxon>Rubrobacteria</taxon>
        <taxon>Rubrobacterales</taxon>
        <taxon>Rubrobacteraceae</taxon>
        <taxon>environmental samples</taxon>
    </lineage>
</organism>
<protein>
    <submittedName>
        <fullName evidence="2">Protein translocase membrane subunit SecG</fullName>
    </submittedName>
</protein>
<name>A0A6J4TNF3_9ACTN</name>
<feature type="non-terminal residue" evidence="2">
    <location>
        <position position="75"/>
    </location>
</feature>
<feature type="non-terminal residue" evidence="2">
    <location>
        <position position="1"/>
    </location>
</feature>
<sequence length="75" mass="9030">AFLPRRLLSYSFLRRPRRHDPAPLGQGRRPLLHLRRRPWRDVLRHHDHGEEPDQAHRPRGLPLRPDRHRPVLPGL</sequence>
<dbReference type="AlphaFoldDB" id="A0A6J4TNF3"/>
<accession>A0A6J4TNF3</accession>
<reference evidence="2" key="1">
    <citation type="submission" date="2020-02" db="EMBL/GenBank/DDBJ databases">
        <authorList>
            <person name="Meier V. D."/>
        </authorList>
    </citation>
    <scope>NUCLEOTIDE SEQUENCE</scope>
    <source>
        <strain evidence="2">AVDCRST_MAG05</strain>
    </source>
</reference>
<evidence type="ECO:0000313" key="2">
    <source>
        <dbReference type="EMBL" id="CAA9528103.1"/>
    </source>
</evidence>
<feature type="compositionally biased region" description="Basic and acidic residues" evidence="1">
    <location>
        <begin position="43"/>
        <end position="56"/>
    </location>
</feature>
<dbReference type="EMBL" id="CADCVM010000453">
    <property type="protein sequence ID" value="CAA9528103.1"/>
    <property type="molecule type" value="Genomic_DNA"/>
</dbReference>
<feature type="region of interest" description="Disordered" evidence="1">
    <location>
        <begin position="43"/>
        <end position="75"/>
    </location>
</feature>
<evidence type="ECO:0000256" key="1">
    <source>
        <dbReference type="SAM" id="MobiDB-lite"/>
    </source>
</evidence>